<dbReference type="KEGG" id="aprc:113871388"/>
<keyword evidence="1" id="KW-1185">Reference proteome</keyword>
<name>A0A8B8M920_ABRPR</name>
<sequence length="126" mass="14724">MGSSMRVELMTIFAVSGSTVLLVHQVHKHLFNNLIKKFEFEIRGSMKHKAKKKVRFAKDVMELPMENKSDCTNVTKAQQVEDEKGVVMHDKNWKTEQNLKDVMPPNRVVLYREIMKYRNLKGMLNC</sequence>
<dbReference type="Proteomes" id="UP000694853">
    <property type="component" value="Unplaced"/>
</dbReference>
<organism evidence="1 2">
    <name type="scientific">Abrus precatorius</name>
    <name type="common">Indian licorice</name>
    <name type="synonym">Glycine abrus</name>
    <dbReference type="NCBI Taxonomy" id="3816"/>
    <lineage>
        <taxon>Eukaryota</taxon>
        <taxon>Viridiplantae</taxon>
        <taxon>Streptophyta</taxon>
        <taxon>Embryophyta</taxon>
        <taxon>Tracheophyta</taxon>
        <taxon>Spermatophyta</taxon>
        <taxon>Magnoliopsida</taxon>
        <taxon>eudicotyledons</taxon>
        <taxon>Gunneridae</taxon>
        <taxon>Pentapetalae</taxon>
        <taxon>rosids</taxon>
        <taxon>fabids</taxon>
        <taxon>Fabales</taxon>
        <taxon>Fabaceae</taxon>
        <taxon>Papilionoideae</taxon>
        <taxon>50 kb inversion clade</taxon>
        <taxon>NPAAA clade</taxon>
        <taxon>indigoferoid/millettioid clade</taxon>
        <taxon>Abreae</taxon>
        <taxon>Abrus</taxon>
    </lineage>
</organism>
<accession>A0A8B8M920</accession>
<gene>
    <name evidence="2" type="primary">LOC113871388</name>
</gene>
<reference evidence="1" key="1">
    <citation type="journal article" date="2019" name="Toxins">
        <title>Detection of Abrin-Like and Prepropulchellin-Like Toxin Genes and Transcripts Using Whole Genome Sequencing and Full-Length Transcript Sequencing of Abrus precatorius.</title>
        <authorList>
            <person name="Hovde B.T."/>
            <person name="Daligault H.E."/>
            <person name="Hanschen E.R."/>
            <person name="Kunde Y.A."/>
            <person name="Johnson M.B."/>
            <person name="Starkenburg S.R."/>
            <person name="Johnson S.L."/>
        </authorList>
    </citation>
    <scope>NUCLEOTIDE SEQUENCE [LARGE SCALE GENOMIC DNA]</scope>
</reference>
<protein>
    <submittedName>
        <fullName evidence="2">Uncharacterized protein LOC113871388</fullName>
    </submittedName>
</protein>
<evidence type="ECO:0000313" key="1">
    <source>
        <dbReference type="Proteomes" id="UP000694853"/>
    </source>
</evidence>
<dbReference type="RefSeq" id="XP_027364282.1">
    <property type="nucleotide sequence ID" value="XM_027508481.1"/>
</dbReference>
<reference evidence="2" key="2">
    <citation type="submission" date="2025-08" db="UniProtKB">
        <authorList>
            <consortium name="RefSeq"/>
        </authorList>
    </citation>
    <scope>IDENTIFICATION</scope>
    <source>
        <tissue evidence="2">Young leaves</tissue>
    </source>
</reference>
<evidence type="ECO:0000313" key="2">
    <source>
        <dbReference type="RefSeq" id="XP_027364282.1"/>
    </source>
</evidence>
<dbReference type="OrthoDB" id="1904110at2759"/>
<dbReference type="GeneID" id="113871388"/>
<dbReference type="PANTHER" id="PTHR33564">
    <property type="entry name" value="TRANSMEMBRANE PROTEIN"/>
    <property type="match status" value="1"/>
</dbReference>
<dbReference type="AlphaFoldDB" id="A0A8B8M920"/>
<proteinExistence type="predicted"/>
<dbReference type="PANTHER" id="PTHR33564:SF8">
    <property type="entry name" value="TRANSMEMBRANE PROTEIN"/>
    <property type="match status" value="1"/>
</dbReference>